<dbReference type="Proteomes" id="UP000184932">
    <property type="component" value="Unassembled WGS sequence"/>
</dbReference>
<evidence type="ECO:0000313" key="3">
    <source>
        <dbReference type="Proteomes" id="UP000184932"/>
    </source>
</evidence>
<dbReference type="EMBL" id="FSRL01000001">
    <property type="protein sequence ID" value="SIN99284.1"/>
    <property type="molecule type" value="Genomic_DNA"/>
</dbReference>
<dbReference type="CDD" id="cd11378">
    <property type="entry name" value="DUF296"/>
    <property type="match status" value="1"/>
</dbReference>
<evidence type="ECO:0000259" key="1">
    <source>
        <dbReference type="PROSITE" id="PS51742"/>
    </source>
</evidence>
<gene>
    <name evidence="2" type="ORF">SAMN05444002_1994</name>
</gene>
<organism evidence="2 3">
    <name type="scientific">Vannielia litorea</name>
    <dbReference type="NCBI Taxonomy" id="1217970"/>
    <lineage>
        <taxon>Bacteria</taxon>
        <taxon>Pseudomonadati</taxon>
        <taxon>Pseudomonadota</taxon>
        <taxon>Alphaproteobacteria</taxon>
        <taxon>Rhodobacterales</taxon>
        <taxon>Paracoccaceae</taxon>
        <taxon>Vannielia</taxon>
    </lineage>
</organism>
<sequence length="137" mass="14300">MESDGRFIAARLGPGEDLVAGLRGLFARSGAEAMAVVSCVGSLRAVRLRHAGAEAATAHAGPLEIVSLVGTVDGRRQHLHMAVSDREGRVAGGHLMAEGAEVFTTAEIVVVALDGLRFDRAPCPASGYDELVVRRRG</sequence>
<dbReference type="Gene3D" id="3.30.1330.80">
    <property type="entry name" value="Hypothetical protein, similar to alpha- acetolactate decarboxylase, domain 2"/>
    <property type="match status" value="1"/>
</dbReference>
<dbReference type="AlphaFoldDB" id="A0A1N6FVI1"/>
<name>A0A1N6FVI1_9RHOB</name>
<keyword evidence="3" id="KW-1185">Reference proteome</keyword>
<accession>A0A1N6FVI1</accession>
<dbReference type="InterPro" id="IPR005175">
    <property type="entry name" value="PPC_dom"/>
</dbReference>
<dbReference type="SUPFAM" id="SSF117856">
    <property type="entry name" value="AF0104/ALDC/Ptd012-like"/>
    <property type="match status" value="1"/>
</dbReference>
<dbReference type="PANTHER" id="PTHR34988:SF1">
    <property type="entry name" value="DNA-BINDING PROTEIN"/>
    <property type="match status" value="1"/>
</dbReference>
<dbReference type="PROSITE" id="PS51742">
    <property type="entry name" value="PPC"/>
    <property type="match status" value="1"/>
</dbReference>
<dbReference type="Pfam" id="PF03479">
    <property type="entry name" value="PCC"/>
    <property type="match status" value="1"/>
</dbReference>
<dbReference type="PANTHER" id="PTHR34988">
    <property type="entry name" value="PROTEIN, PUTATIVE-RELATED"/>
    <property type="match status" value="1"/>
</dbReference>
<dbReference type="OrthoDB" id="552202at2"/>
<proteinExistence type="predicted"/>
<protein>
    <recommendedName>
        <fullName evidence="1">PPC domain-containing protein</fullName>
    </recommendedName>
</protein>
<reference evidence="3" key="1">
    <citation type="submission" date="2016-11" db="EMBL/GenBank/DDBJ databases">
        <authorList>
            <person name="Varghese N."/>
            <person name="Submissions S."/>
        </authorList>
    </citation>
    <scope>NUCLEOTIDE SEQUENCE [LARGE SCALE GENOMIC DNA]</scope>
    <source>
        <strain evidence="3">DSM 29440</strain>
    </source>
</reference>
<evidence type="ECO:0000313" key="2">
    <source>
        <dbReference type="EMBL" id="SIN99284.1"/>
    </source>
</evidence>
<dbReference type="RefSeq" id="WP_074256069.1">
    <property type="nucleotide sequence ID" value="NZ_FSRL01000001.1"/>
</dbReference>
<feature type="domain" description="PPC" evidence="1">
    <location>
        <begin position="2"/>
        <end position="134"/>
    </location>
</feature>